<dbReference type="GeneID" id="28734123"/>
<dbReference type="InterPro" id="IPR013154">
    <property type="entry name" value="ADH-like_N"/>
</dbReference>
<dbReference type="Proteomes" id="UP000038010">
    <property type="component" value="Unassembled WGS sequence"/>
</dbReference>
<dbReference type="RefSeq" id="XP_018004977.1">
    <property type="nucleotide sequence ID" value="XM_018142243.1"/>
</dbReference>
<organism evidence="5 6">
    <name type="scientific">Cyphellophora attinorum</name>
    <dbReference type="NCBI Taxonomy" id="1664694"/>
    <lineage>
        <taxon>Eukaryota</taxon>
        <taxon>Fungi</taxon>
        <taxon>Dikarya</taxon>
        <taxon>Ascomycota</taxon>
        <taxon>Pezizomycotina</taxon>
        <taxon>Eurotiomycetes</taxon>
        <taxon>Chaetothyriomycetidae</taxon>
        <taxon>Chaetothyriales</taxon>
        <taxon>Cyphellophoraceae</taxon>
        <taxon>Cyphellophora</taxon>
    </lineage>
</organism>
<dbReference type="SMART" id="SM00829">
    <property type="entry name" value="PKS_ER"/>
    <property type="match status" value="1"/>
</dbReference>
<feature type="region of interest" description="Disordered" evidence="3">
    <location>
        <begin position="1"/>
        <end position="24"/>
    </location>
</feature>
<dbReference type="Gene3D" id="3.90.180.10">
    <property type="entry name" value="Medium-chain alcohol dehydrogenases, catalytic domain"/>
    <property type="match status" value="1"/>
</dbReference>
<dbReference type="AlphaFoldDB" id="A0A0N1HX49"/>
<feature type="domain" description="Enoyl reductase (ER)" evidence="4">
    <location>
        <begin position="9"/>
        <end position="327"/>
    </location>
</feature>
<accession>A0A0N1HX49</accession>
<comment type="similarity">
    <text evidence="1">Belongs to the zinc-containing alcohol dehydrogenase family.</text>
</comment>
<dbReference type="Pfam" id="PF08240">
    <property type="entry name" value="ADH_N"/>
    <property type="match status" value="1"/>
</dbReference>
<dbReference type="InterPro" id="IPR020843">
    <property type="entry name" value="ER"/>
</dbReference>
<dbReference type="SUPFAM" id="SSF50129">
    <property type="entry name" value="GroES-like"/>
    <property type="match status" value="1"/>
</dbReference>
<evidence type="ECO:0000256" key="2">
    <source>
        <dbReference type="ARBA" id="ARBA00023002"/>
    </source>
</evidence>
<evidence type="ECO:0000259" key="4">
    <source>
        <dbReference type="SMART" id="SM00829"/>
    </source>
</evidence>
<dbReference type="PANTHER" id="PTHR45348:SF7">
    <property type="entry name" value="ZINC BINDING OXIDOREDUCTASE, PUTATIVE-RELATED"/>
    <property type="match status" value="1"/>
</dbReference>
<feature type="compositionally biased region" description="Basic and acidic residues" evidence="3">
    <location>
        <begin position="8"/>
        <end position="20"/>
    </location>
</feature>
<dbReference type="InterPro" id="IPR011032">
    <property type="entry name" value="GroES-like_sf"/>
</dbReference>
<comment type="caution">
    <text evidence="5">The sequence shown here is derived from an EMBL/GenBank/DDBJ whole genome shotgun (WGS) entry which is preliminary data.</text>
</comment>
<evidence type="ECO:0000313" key="5">
    <source>
        <dbReference type="EMBL" id="KPI45014.1"/>
    </source>
</evidence>
<dbReference type="STRING" id="1664694.A0A0N1HX49"/>
<dbReference type="EMBL" id="LFJN01000002">
    <property type="protein sequence ID" value="KPI45014.1"/>
    <property type="molecule type" value="Genomic_DNA"/>
</dbReference>
<dbReference type="VEuPathDB" id="FungiDB:AB675_2285"/>
<dbReference type="Pfam" id="PF00107">
    <property type="entry name" value="ADH_zinc_N"/>
    <property type="match status" value="1"/>
</dbReference>
<dbReference type="OrthoDB" id="9992527at2759"/>
<dbReference type="InterPro" id="IPR047122">
    <property type="entry name" value="Trans-enoyl_RdTase-like"/>
</dbReference>
<dbReference type="GO" id="GO:0016651">
    <property type="term" value="F:oxidoreductase activity, acting on NAD(P)H"/>
    <property type="evidence" value="ECO:0007669"/>
    <property type="project" value="InterPro"/>
</dbReference>
<dbReference type="InterPro" id="IPR036291">
    <property type="entry name" value="NAD(P)-bd_dom_sf"/>
</dbReference>
<keyword evidence="6" id="KW-1185">Reference proteome</keyword>
<dbReference type="InterPro" id="IPR013149">
    <property type="entry name" value="ADH-like_C"/>
</dbReference>
<evidence type="ECO:0000256" key="1">
    <source>
        <dbReference type="ARBA" id="ARBA00008072"/>
    </source>
</evidence>
<keyword evidence="2" id="KW-0560">Oxidoreductase</keyword>
<name>A0A0N1HX49_9EURO</name>
<dbReference type="Gene3D" id="3.40.50.720">
    <property type="entry name" value="NAD(P)-binding Rossmann-like Domain"/>
    <property type="match status" value="1"/>
</dbReference>
<sequence length="382" mass="41713">MRALILDPDQRSADVRDVPKPKPSSGDVLIKVEYVALNPVDSLYVAEPLATSRRVLGSDFAGHVVEIGSDAASNGGLKSGDRVAGFVQGASSVNERPGAFAEHVISPWDLLWKVPDDMGLDGAATVSLCALTAAQALFYRMGLPPPWDESKSRSTLSTLEPQYFLVYGASTSVGLFAAQLLQQMEAKLDTRIILIGVASKKQWEMLKAPPYSYDHLLDYRDPDWLASADALTSGKGLGYAYDCISEGETVAKIDSIMQPTGRLMVVRSIQGGAWTVPKEFKVEPSYGAVWEGLGEEVQYKGMNLPANPRARAFAVEFYRWLSSRRTVQPSRVRLMPGGLDKIAADGFGLLGSGTMDDRVKRDEEWMKPISAEKLVYQLSWTG</sequence>
<proteinExistence type="inferred from homology"/>
<reference evidence="5 6" key="1">
    <citation type="submission" date="2015-06" db="EMBL/GenBank/DDBJ databases">
        <title>Draft genome of the ant-associated black yeast Phialophora attae CBS 131958.</title>
        <authorList>
            <person name="Moreno L.F."/>
            <person name="Stielow B.J."/>
            <person name="de Hoog S."/>
            <person name="Vicente V.A."/>
            <person name="Weiss V.A."/>
            <person name="de Vries M."/>
            <person name="Cruz L.M."/>
            <person name="Souza E.M."/>
        </authorList>
    </citation>
    <scope>NUCLEOTIDE SEQUENCE [LARGE SCALE GENOMIC DNA]</scope>
    <source>
        <strain evidence="5 6">CBS 131958</strain>
    </source>
</reference>
<dbReference type="CDD" id="cd08249">
    <property type="entry name" value="enoyl_reductase_like"/>
    <property type="match status" value="1"/>
</dbReference>
<evidence type="ECO:0000256" key="3">
    <source>
        <dbReference type="SAM" id="MobiDB-lite"/>
    </source>
</evidence>
<dbReference type="SUPFAM" id="SSF51735">
    <property type="entry name" value="NAD(P)-binding Rossmann-fold domains"/>
    <property type="match status" value="1"/>
</dbReference>
<gene>
    <name evidence="5" type="ORF">AB675_2285</name>
</gene>
<protein>
    <recommendedName>
        <fullName evidence="4">Enoyl reductase (ER) domain-containing protein</fullName>
    </recommendedName>
</protein>
<dbReference type="PANTHER" id="PTHR45348">
    <property type="entry name" value="HYPOTHETICAL OXIDOREDUCTASE (EUROFUNG)"/>
    <property type="match status" value="1"/>
</dbReference>
<evidence type="ECO:0000313" key="6">
    <source>
        <dbReference type="Proteomes" id="UP000038010"/>
    </source>
</evidence>